<gene>
    <name evidence="1 5" type="primary">sfsA</name>
    <name evidence="5" type="ORF">H9874_02445</name>
</gene>
<dbReference type="NCBIfam" id="TIGR00230">
    <property type="entry name" value="sfsA"/>
    <property type="match status" value="1"/>
</dbReference>
<reference evidence="5" key="2">
    <citation type="submission" date="2021-04" db="EMBL/GenBank/DDBJ databases">
        <authorList>
            <person name="Gilroy R."/>
        </authorList>
    </citation>
    <scope>NUCLEOTIDE SEQUENCE</scope>
    <source>
        <strain evidence="5">ChiSxjej5B17-1746</strain>
    </source>
</reference>
<dbReference type="AlphaFoldDB" id="A0A9D1QXR5"/>
<dbReference type="Pfam" id="PF17746">
    <property type="entry name" value="SfsA_N"/>
    <property type="match status" value="1"/>
</dbReference>
<accession>A0A9D1QXR5</accession>
<feature type="domain" description="SfsA N-terminal OB" evidence="4">
    <location>
        <begin position="18"/>
        <end position="78"/>
    </location>
</feature>
<dbReference type="Proteomes" id="UP000824264">
    <property type="component" value="Unassembled WGS sequence"/>
</dbReference>
<evidence type="ECO:0000313" key="5">
    <source>
        <dbReference type="EMBL" id="HIW77991.1"/>
    </source>
</evidence>
<dbReference type="PANTHER" id="PTHR30545">
    <property type="entry name" value="SUGAR FERMENTATION STIMULATION PROTEIN A"/>
    <property type="match status" value="1"/>
</dbReference>
<dbReference type="Pfam" id="PF03749">
    <property type="entry name" value="SfsA"/>
    <property type="match status" value="1"/>
</dbReference>
<dbReference type="EMBL" id="DXGI01000092">
    <property type="protein sequence ID" value="HIW77991.1"/>
    <property type="molecule type" value="Genomic_DNA"/>
</dbReference>
<evidence type="ECO:0000259" key="4">
    <source>
        <dbReference type="Pfam" id="PF17746"/>
    </source>
</evidence>
<evidence type="ECO:0000313" key="6">
    <source>
        <dbReference type="Proteomes" id="UP000824264"/>
    </source>
</evidence>
<dbReference type="GO" id="GO:0003677">
    <property type="term" value="F:DNA binding"/>
    <property type="evidence" value="ECO:0007669"/>
    <property type="project" value="InterPro"/>
</dbReference>
<feature type="compositionally biased region" description="Polar residues" evidence="2">
    <location>
        <begin position="264"/>
        <end position="274"/>
    </location>
</feature>
<protein>
    <recommendedName>
        <fullName evidence="1">Sugar fermentation stimulation protein homolog</fullName>
    </recommendedName>
</protein>
<dbReference type="CDD" id="cd22359">
    <property type="entry name" value="SfsA-like_bacterial"/>
    <property type="match status" value="1"/>
</dbReference>
<sequence length="274" mass="29664">MSRPLLPFPPGCVVARLVRREKRFFVHVLIDGKPDVAHTNNTGSMLGLLRPGAPVLLSPAQNPDRKLRWTLELVWCGGASGEGRGFWAGVNTSTPNRMLEAAFRAGRLPWTAGYTAFSREKKRGESRLDGLFEGPGLPRLWVECKNVTMSEDDVALFPDAVSDRGLKHLGTLKDIVSSGERAAMFYCVQRPDARCFGPADMIDPAYAAGLYDAVAHGVEVYAHLADLSVEGIGLRSEWLRLVGGEPPAARGATAPLDPLFGGNDSPQTPSVWEG</sequence>
<dbReference type="InterPro" id="IPR041465">
    <property type="entry name" value="SfsA_N"/>
</dbReference>
<dbReference type="InterPro" id="IPR040452">
    <property type="entry name" value="SfsA_C"/>
</dbReference>
<dbReference type="HAMAP" id="MF_00095">
    <property type="entry name" value="SfsA"/>
    <property type="match status" value="1"/>
</dbReference>
<dbReference type="Gene3D" id="2.40.50.580">
    <property type="match status" value="1"/>
</dbReference>
<evidence type="ECO:0000259" key="3">
    <source>
        <dbReference type="Pfam" id="PF03749"/>
    </source>
</evidence>
<feature type="region of interest" description="Disordered" evidence="2">
    <location>
        <begin position="252"/>
        <end position="274"/>
    </location>
</feature>
<dbReference type="InterPro" id="IPR005224">
    <property type="entry name" value="SfsA"/>
</dbReference>
<organism evidence="5 6">
    <name type="scientific">Candidatus Bilophila faecipullorum</name>
    <dbReference type="NCBI Taxonomy" id="2838482"/>
    <lineage>
        <taxon>Bacteria</taxon>
        <taxon>Pseudomonadati</taxon>
        <taxon>Thermodesulfobacteriota</taxon>
        <taxon>Desulfovibrionia</taxon>
        <taxon>Desulfovibrionales</taxon>
        <taxon>Desulfovibrionaceae</taxon>
        <taxon>Bilophila</taxon>
    </lineage>
</organism>
<proteinExistence type="inferred from homology"/>
<name>A0A9D1QXR5_9BACT</name>
<evidence type="ECO:0000256" key="2">
    <source>
        <dbReference type="SAM" id="MobiDB-lite"/>
    </source>
</evidence>
<reference evidence="5" key="1">
    <citation type="journal article" date="2021" name="PeerJ">
        <title>Extensive microbial diversity within the chicken gut microbiome revealed by metagenomics and culture.</title>
        <authorList>
            <person name="Gilroy R."/>
            <person name="Ravi A."/>
            <person name="Getino M."/>
            <person name="Pursley I."/>
            <person name="Horton D.L."/>
            <person name="Alikhan N.F."/>
            <person name="Baker D."/>
            <person name="Gharbi K."/>
            <person name="Hall N."/>
            <person name="Watson M."/>
            <person name="Adriaenssens E.M."/>
            <person name="Foster-Nyarko E."/>
            <person name="Jarju S."/>
            <person name="Secka A."/>
            <person name="Antonio M."/>
            <person name="Oren A."/>
            <person name="Chaudhuri R.R."/>
            <person name="La Ragione R."/>
            <person name="Hildebrand F."/>
            <person name="Pallen M.J."/>
        </authorList>
    </citation>
    <scope>NUCLEOTIDE SEQUENCE</scope>
    <source>
        <strain evidence="5">ChiSxjej5B17-1746</strain>
    </source>
</reference>
<comment type="similarity">
    <text evidence="1">Belongs to the SfsA family.</text>
</comment>
<feature type="domain" description="Sugar fermentation stimulation protein C-terminal" evidence="3">
    <location>
        <begin position="94"/>
        <end position="228"/>
    </location>
</feature>
<dbReference type="Gene3D" id="3.40.1350.60">
    <property type="match status" value="1"/>
</dbReference>
<dbReference type="PANTHER" id="PTHR30545:SF2">
    <property type="entry name" value="SUGAR FERMENTATION STIMULATION PROTEIN A"/>
    <property type="match status" value="1"/>
</dbReference>
<comment type="caution">
    <text evidence="5">The sequence shown here is derived from an EMBL/GenBank/DDBJ whole genome shotgun (WGS) entry which is preliminary data.</text>
</comment>
<evidence type="ECO:0000256" key="1">
    <source>
        <dbReference type="HAMAP-Rule" id="MF_00095"/>
    </source>
</evidence>